<dbReference type="Proteomes" id="UP001597441">
    <property type="component" value="Unassembled WGS sequence"/>
</dbReference>
<dbReference type="RefSeq" id="WP_388020983.1">
    <property type="nucleotide sequence ID" value="NZ_JBHUDT010000008.1"/>
</dbReference>
<name>A0ABW5JUS5_9FLAO</name>
<reference evidence="5" key="1">
    <citation type="journal article" date="2019" name="Int. J. Syst. Evol. Microbiol.">
        <title>The Global Catalogue of Microorganisms (GCM) 10K type strain sequencing project: providing services to taxonomists for standard genome sequencing and annotation.</title>
        <authorList>
            <consortium name="The Broad Institute Genomics Platform"/>
            <consortium name="The Broad Institute Genome Sequencing Center for Infectious Disease"/>
            <person name="Wu L."/>
            <person name="Ma J."/>
        </authorList>
    </citation>
    <scope>NUCLEOTIDE SEQUENCE [LARGE SCALE GENOMIC DNA]</scope>
    <source>
        <strain evidence="5">KCTC 42903</strain>
    </source>
</reference>
<evidence type="ECO:0000256" key="2">
    <source>
        <dbReference type="SAM" id="SignalP"/>
    </source>
</evidence>
<evidence type="ECO:0000256" key="1">
    <source>
        <dbReference type="ARBA" id="ARBA00022729"/>
    </source>
</evidence>
<evidence type="ECO:0000313" key="5">
    <source>
        <dbReference type="Proteomes" id="UP001597441"/>
    </source>
</evidence>
<evidence type="ECO:0000259" key="3">
    <source>
        <dbReference type="Pfam" id="PF18962"/>
    </source>
</evidence>
<keyword evidence="5" id="KW-1185">Reference proteome</keyword>
<keyword evidence="1 2" id="KW-0732">Signal</keyword>
<evidence type="ECO:0000313" key="4">
    <source>
        <dbReference type="EMBL" id="MFD2536489.1"/>
    </source>
</evidence>
<comment type="caution">
    <text evidence="4">The sequence shown here is derived from an EMBL/GenBank/DDBJ whole genome shotgun (WGS) entry which is preliminary data.</text>
</comment>
<protein>
    <submittedName>
        <fullName evidence="4">T9SS type A sorting domain-containing protein</fullName>
    </submittedName>
</protein>
<gene>
    <name evidence="4" type="ORF">ACFSQS_15360</name>
</gene>
<dbReference type="Pfam" id="PF18962">
    <property type="entry name" value="Por_Secre_tail"/>
    <property type="match status" value="1"/>
</dbReference>
<dbReference type="NCBIfam" id="TIGR04183">
    <property type="entry name" value="Por_Secre_tail"/>
    <property type="match status" value="1"/>
</dbReference>
<dbReference type="InterPro" id="IPR026444">
    <property type="entry name" value="Secre_tail"/>
</dbReference>
<dbReference type="EMBL" id="JBHULK010000008">
    <property type="protein sequence ID" value="MFD2536489.1"/>
    <property type="molecule type" value="Genomic_DNA"/>
</dbReference>
<organism evidence="4 5">
    <name type="scientific">Gelatiniphilus marinus</name>
    <dbReference type="NCBI Taxonomy" id="1759464"/>
    <lineage>
        <taxon>Bacteria</taxon>
        <taxon>Pseudomonadati</taxon>
        <taxon>Bacteroidota</taxon>
        <taxon>Flavobacteriia</taxon>
        <taxon>Flavobacteriales</taxon>
        <taxon>Flavobacteriaceae</taxon>
        <taxon>Gelatiniphilus</taxon>
    </lineage>
</organism>
<sequence>MQKNIKLINRILLKTSLILFICGSIYAQNTAVVYTPNGTAVTVYNFTEFTQSHIAYLNNQAAALYPNATIISDASNKYNCHAYAWYLTECSGCPNYWMNTPGDDAYWNDNSYVEVFDAGLAEKISYASDDHSAVMSSVAGKYDSKWGQYPVMRHSPTYTPYNSSNLKYYVPAPVGKPDIHDFTLVSSGPSCIDYNWRTLDFGVQKNNSNSCLLYSLPENITEVEWQIIPSQPIQTTLDSGLYSCSTSSVDNAGVKVAFSQQYNPYVTTFRFRVKGTSWSDWSVGHYYLAEKCPYYYRVTPNPVTSDQLTIISQNDRESKLDMLGFNEALEFLLFDYQGNQLKSKKDTTGKGDYNLNIPNLKNGMYYLKVITEKHTEVHRILIDR</sequence>
<feature type="domain" description="Secretion system C-terminal sorting" evidence="3">
    <location>
        <begin position="300"/>
        <end position="382"/>
    </location>
</feature>
<proteinExistence type="predicted"/>
<accession>A0ABW5JUS5</accession>
<feature type="signal peptide" evidence="2">
    <location>
        <begin position="1"/>
        <end position="27"/>
    </location>
</feature>
<feature type="chain" id="PRO_5045537109" evidence="2">
    <location>
        <begin position="28"/>
        <end position="384"/>
    </location>
</feature>